<sequence>MAPSTAPTGGKYLYPSETSRHAATILGFPSIYSIASEYYESVCFEIASLACTISEFEPVRLYTRPEDLSKAQSKVNEASAKYPCKASNISIIPFLTNHLWARDTGPVYVRGTEEETRLRRYAINFRFSEWGRKADLGDDDRAADGLVWPVMEPEQFQENATFASRVIESDVYPSPVTLVESRICLEGGSLVADGEGTLLATESSILNENRNPGLSRAEIETELRRLLGVEKIIWFPGRKGLDVTDVHADAEVTFIRPGVIVLSRPHPSAPKPWQEVYEEIRNILNKEVDAKGRRFEVYTVDEPDPKALGELTYDEPATNYVNCYFVNGGLILPQFGDERRDKNALDTFQMLCPDRVVRPVLVHGLPLAGGVIHCSTQQVLSVDEE</sequence>
<evidence type="ECO:0000313" key="2">
    <source>
        <dbReference type="EMBL" id="KAJ5218092.1"/>
    </source>
</evidence>
<proteinExistence type="predicted"/>
<reference evidence="2" key="2">
    <citation type="journal article" date="2023" name="IMA Fungus">
        <title>Comparative genomic study of the Penicillium genus elucidates a diverse pangenome and 15 lateral gene transfer events.</title>
        <authorList>
            <person name="Petersen C."/>
            <person name="Sorensen T."/>
            <person name="Nielsen M.R."/>
            <person name="Sondergaard T.E."/>
            <person name="Sorensen J.L."/>
            <person name="Fitzpatrick D.A."/>
            <person name="Frisvad J.C."/>
            <person name="Nielsen K.L."/>
        </authorList>
    </citation>
    <scope>NUCLEOTIDE SEQUENCE</scope>
    <source>
        <strain evidence="2">IBT 15544</strain>
    </source>
</reference>
<dbReference type="Pfam" id="PF04371">
    <property type="entry name" value="PAD_porph"/>
    <property type="match status" value="1"/>
</dbReference>
<evidence type="ECO:0000256" key="1">
    <source>
        <dbReference type="ARBA" id="ARBA00022801"/>
    </source>
</evidence>
<dbReference type="Proteomes" id="UP001150904">
    <property type="component" value="Unassembled WGS sequence"/>
</dbReference>
<dbReference type="PANTHER" id="PTHR31377:SF0">
    <property type="entry name" value="AGMATINE DEIMINASE-RELATED"/>
    <property type="match status" value="1"/>
</dbReference>
<organism evidence="2 3">
    <name type="scientific">Penicillium cinerascens</name>
    <dbReference type="NCBI Taxonomy" id="70096"/>
    <lineage>
        <taxon>Eukaryota</taxon>
        <taxon>Fungi</taxon>
        <taxon>Dikarya</taxon>
        <taxon>Ascomycota</taxon>
        <taxon>Pezizomycotina</taxon>
        <taxon>Eurotiomycetes</taxon>
        <taxon>Eurotiomycetidae</taxon>
        <taxon>Eurotiales</taxon>
        <taxon>Aspergillaceae</taxon>
        <taxon>Penicillium</taxon>
    </lineage>
</organism>
<protein>
    <recommendedName>
        <fullName evidence="4">Porphyromonas-type peptidyl-arginine deiminase superfamily</fullName>
    </recommendedName>
</protein>
<dbReference type="Gene3D" id="3.75.10.10">
    <property type="entry name" value="L-arginine/glycine Amidinotransferase, Chain A"/>
    <property type="match status" value="1"/>
</dbReference>
<dbReference type="GO" id="GO:0047632">
    <property type="term" value="F:agmatine deiminase activity"/>
    <property type="evidence" value="ECO:0007669"/>
    <property type="project" value="TreeGrafter"/>
</dbReference>
<dbReference type="PANTHER" id="PTHR31377">
    <property type="entry name" value="AGMATINE DEIMINASE-RELATED"/>
    <property type="match status" value="1"/>
</dbReference>
<accession>A0A9W9NDY4</accession>
<dbReference type="GO" id="GO:0009446">
    <property type="term" value="P:putrescine biosynthetic process"/>
    <property type="evidence" value="ECO:0007669"/>
    <property type="project" value="InterPro"/>
</dbReference>
<comment type="caution">
    <text evidence="2">The sequence shown here is derived from an EMBL/GenBank/DDBJ whole genome shotgun (WGS) entry which is preliminary data.</text>
</comment>
<dbReference type="GeneID" id="83174554"/>
<dbReference type="EMBL" id="JAPQKR010000004">
    <property type="protein sequence ID" value="KAJ5218092.1"/>
    <property type="molecule type" value="Genomic_DNA"/>
</dbReference>
<dbReference type="SUPFAM" id="SSF55909">
    <property type="entry name" value="Pentein"/>
    <property type="match status" value="1"/>
</dbReference>
<evidence type="ECO:0008006" key="4">
    <source>
        <dbReference type="Google" id="ProtNLM"/>
    </source>
</evidence>
<keyword evidence="3" id="KW-1185">Reference proteome</keyword>
<keyword evidence="1" id="KW-0378">Hydrolase</keyword>
<dbReference type="RefSeq" id="XP_058312665.1">
    <property type="nucleotide sequence ID" value="XM_058447254.1"/>
</dbReference>
<name>A0A9W9NDY4_9EURO</name>
<gene>
    <name evidence="2" type="ORF">N7498_000191</name>
</gene>
<dbReference type="GO" id="GO:0004668">
    <property type="term" value="F:protein-arginine deiminase activity"/>
    <property type="evidence" value="ECO:0007669"/>
    <property type="project" value="InterPro"/>
</dbReference>
<dbReference type="AlphaFoldDB" id="A0A9W9NDY4"/>
<reference evidence="2" key="1">
    <citation type="submission" date="2022-12" db="EMBL/GenBank/DDBJ databases">
        <authorList>
            <person name="Petersen C."/>
        </authorList>
    </citation>
    <scope>NUCLEOTIDE SEQUENCE</scope>
    <source>
        <strain evidence="2">IBT 15544</strain>
    </source>
</reference>
<dbReference type="OrthoDB" id="544103at2759"/>
<dbReference type="InterPro" id="IPR007466">
    <property type="entry name" value="Peptidyl-Arg-deiminase_porph"/>
</dbReference>
<evidence type="ECO:0000313" key="3">
    <source>
        <dbReference type="Proteomes" id="UP001150904"/>
    </source>
</evidence>